<accession>A0ABN9RAM5</accession>
<dbReference type="SMART" id="SM01380">
    <property type="entry name" value="Ribosomal_L31e"/>
    <property type="match status" value="1"/>
</dbReference>
<dbReference type="SUPFAM" id="SSF54575">
    <property type="entry name" value="Ribosomal protein L31e"/>
    <property type="match status" value="1"/>
</dbReference>
<organism evidence="5 6">
    <name type="scientific">Prorocentrum cordatum</name>
    <dbReference type="NCBI Taxonomy" id="2364126"/>
    <lineage>
        <taxon>Eukaryota</taxon>
        <taxon>Sar</taxon>
        <taxon>Alveolata</taxon>
        <taxon>Dinophyceae</taxon>
        <taxon>Prorocentrales</taxon>
        <taxon>Prorocentraceae</taxon>
        <taxon>Prorocentrum</taxon>
    </lineage>
</organism>
<dbReference type="InterPro" id="IPR023621">
    <property type="entry name" value="Ribosomal_eL31_dom_sf"/>
</dbReference>
<keyword evidence="6" id="KW-1185">Reference proteome</keyword>
<proteinExistence type="inferred from homology"/>
<dbReference type="Pfam" id="PF01198">
    <property type="entry name" value="Ribosomal_L31e"/>
    <property type="match status" value="1"/>
</dbReference>
<evidence type="ECO:0000256" key="3">
    <source>
        <dbReference type="ARBA" id="ARBA00023274"/>
    </source>
</evidence>
<dbReference type="InterPro" id="IPR000054">
    <property type="entry name" value="Ribosomal_eL31"/>
</dbReference>
<evidence type="ECO:0000313" key="6">
    <source>
        <dbReference type="Proteomes" id="UP001189429"/>
    </source>
</evidence>
<gene>
    <name evidence="5" type="ORF">PCOR1329_LOCUS19084</name>
</gene>
<comment type="similarity">
    <text evidence="1">Belongs to the eukaryotic ribosomal protein eL31 family.</text>
</comment>
<evidence type="ECO:0000256" key="1">
    <source>
        <dbReference type="ARBA" id="ARBA00010808"/>
    </source>
</evidence>
<comment type="caution">
    <text evidence="5">The sequence shown here is derived from an EMBL/GenBank/DDBJ whole genome shotgun (WGS) entry which is preliminary data.</text>
</comment>
<name>A0ABN9RAM5_9DINO</name>
<feature type="non-terminal residue" evidence="5">
    <location>
        <position position="1"/>
    </location>
</feature>
<dbReference type="EMBL" id="CAUYUJ010006058">
    <property type="protein sequence ID" value="CAK0815974.1"/>
    <property type="molecule type" value="Genomic_DNA"/>
</dbReference>
<dbReference type="Proteomes" id="UP001189429">
    <property type="component" value="Unassembled WGS sequence"/>
</dbReference>
<evidence type="ECO:0008006" key="7">
    <source>
        <dbReference type="Google" id="ProtNLM"/>
    </source>
</evidence>
<evidence type="ECO:0000256" key="2">
    <source>
        <dbReference type="ARBA" id="ARBA00022980"/>
    </source>
</evidence>
<feature type="region of interest" description="Disordered" evidence="4">
    <location>
        <begin position="346"/>
        <end position="365"/>
    </location>
</feature>
<protein>
    <recommendedName>
        <fullName evidence="7">60S ribosomal protein L31</fullName>
    </recommendedName>
</protein>
<reference evidence="5" key="1">
    <citation type="submission" date="2023-10" db="EMBL/GenBank/DDBJ databases">
        <authorList>
            <person name="Chen Y."/>
            <person name="Shah S."/>
            <person name="Dougan E. K."/>
            <person name="Thang M."/>
            <person name="Chan C."/>
        </authorList>
    </citation>
    <scope>NUCLEOTIDE SEQUENCE [LARGE SCALE GENOMIC DNA]</scope>
</reference>
<keyword evidence="3" id="KW-0687">Ribonucleoprotein</keyword>
<dbReference type="CDD" id="cd00463">
    <property type="entry name" value="Ribosomal_L31e"/>
    <property type="match status" value="1"/>
</dbReference>
<evidence type="ECO:0000313" key="5">
    <source>
        <dbReference type="EMBL" id="CAK0815974.1"/>
    </source>
</evidence>
<keyword evidence="2" id="KW-0689">Ribosomal protein</keyword>
<dbReference type="PANTHER" id="PTHR10956">
    <property type="entry name" value="60S RIBOSOMAL PROTEIN L31"/>
    <property type="match status" value="1"/>
</dbReference>
<dbReference type="Gene3D" id="3.10.440.10">
    <property type="match status" value="1"/>
</dbReference>
<feature type="region of interest" description="Disordered" evidence="4">
    <location>
        <begin position="1"/>
        <end position="30"/>
    </location>
</feature>
<sequence>ALAAKAKARSEARAKMAPGTKKGRKGQEPVTRDYTIHMHKLLHKVQFKKRATRAIREIRKFATRAMSTKDVRIDTKLNKFVWSNGIRNIPKRIRVRMARKRNEDEDAADKTFTLVQHVPVESFKNLQTETVVPVGQLESCAARPTSWSARARAARMCGEGTAKSKAAGADHAPCSVVPVDAIPGSRAWACVPAVAVADVLAAGAGVLSLVHGHEEPAPDLAHELLGPEKKPQLLAVLRLEEVWSAGQQLRKDFSAVAIQANAVSSERRQLWGLAARDSVIFVLGRGVGIQANTVPADRRQWRKCHVRSGNLAVQLRQMRTNLLRASELLAARTGCPCLSTDRDGQPSFRHDVRMHPGPHGPTFLG</sequence>
<evidence type="ECO:0000256" key="4">
    <source>
        <dbReference type="SAM" id="MobiDB-lite"/>
    </source>
</evidence>
<feature type="non-terminal residue" evidence="5">
    <location>
        <position position="365"/>
    </location>
</feature>
<dbReference type="PANTHER" id="PTHR10956:SF0">
    <property type="entry name" value="60S RIBOSOMAL PROTEIN L31"/>
    <property type="match status" value="1"/>
</dbReference>